<accession>A0AA43P9Y3</accession>
<reference evidence="2" key="2">
    <citation type="journal article" date="2023" name="Gut Microbes">
        <title>Characterization of Bifidobacterium kashiwanohense that utilizes both milk- and plant-derived oligosaccharides.</title>
        <authorList>
            <person name="Orihara K."/>
            <person name="Yahagi K."/>
            <person name="Saito Y."/>
            <person name="Watanabe Y."/>
            <person name="Sasai T."/>
            <person name="Hara T."/>
            <person name="Tsukuda N."/>
            <person name="Oki K."/>
            <person name="Fujimoto J."/>
            <person name="Matsuki T."/>
        </authorList>
    </citation>
    <scope>NUCLEOTIDE SEQUENCE</scope>
    <source>
        <strain evidence="2">YIT 13062</strain>
    </source>
</reference>
<reference evidence="2" key="1">
    <citation type="submission" date="2022-09" db="EMBL/GenBank/DDBJ databases">
        <authorList>
            <person name="Orihara K."/>
        </authorList>
    </citation>
    <scope>NUCLEOTIDE SEQUENCE</scope>
    <source>
        <strain evidence="2">YIT 13062</strain>
    </source>
</reference>
<evidence type="ECO:0000256" key="1">
    <source>
        <dbReference type="SAM" id="MobiDB-lite"/>
    </source>
</evidence>
<comment type="caution">
    <text evidence="2">The sequence shown here is derived from an EMBL/GenBank/DDBJ whole genome shotgun (WGS) entry which is preliminary data.</text>
</comment>
<gene>
    <name evidence="2" type="ORF">OB951_11185</name>
</gene>
<protein>
    <recommendedName>
        <fullName evidence="4">Holin</fullName>
    </recommendedName>
</protein>
<feature type="compositionally biased region" description="Polar residues" evidence="1">
    <location>
        <begin position="122"/>
        <end position="131"/>
    </location>
</feature>
<evidence type="ECO:0008006" key="4">
    <source>
        <dbReference type="Google" id="ProtNLM"/>
    </source>
</evidence>
<proteinExistence type="predicted"/>
<evidence type="ECO:0000313" key="2">
    <source>
        <dbReference type="EMBL" id="MDH7891147.1"/>
    </source>
</evidence>
<dbReference type="AlphaFoldDB" id="A0AA43P9Y3"/>
<feature type="region of interest" description="Disordered" evidence="1">
    <location>
        <begin position="112"/>
        <end position="131"/>
    </location>
</feature>
<dbReference type="EMBL" id="JAOPMH010000023">
    <property type="protein sequence ID" value="MDH7891147.1"/>
    <property type="molecule type" value="Genomic_DNA"/>
</dbReference>
<organism evidence="2 3">
    <name type="scientific">Bifidobacterium catenulatum subsp. kashiwanohense</name>
    <dbReference type="NCBI Taxonomy" id="630129"/>
    <lineage>
        <taxon>Bacteria</taxon>
        <taxon>Bacillati</taxon>
        <taxon>Actinomycetota</taxon>
        <taxon>Actinomycetes</taxon>
        <taxon>Bifidobacteriales</taxon>
        <taxon>Bifidobacteriaceae</taxon>
        <taxon>Bifidobacterium</taxon>
    </lineage>
</organism>
<evidence type="ECO:0000313" key="3">
    <source>
        <dbReference type="Proteomes" id="UP001161916"/>
    </source>
</evidence>
<sequence length="131" mass="14461">MYKVCSTSGCPHLVSSGSLCDECRKAKDKRRTRGRNPYTSKAHRLARARVLARDPRCVCPGDGPDGCGRHHGLCGAPSTIADHWPIERIELVEAGLDPNDPQRMRGLCKHCHDSKTARTKPSGFNNRQNLS</sequence>
<dbReference type="Proteomes" id="UP001161916">
    <property type="component" value="Unassembled WGS sequence"/>
</dbReference>
<name>A0AA43P9Y3_9BIFI</name>